<protein>
    <recommendedName>
        <fullName evidence="4">Secreted protein</fullName>
    </recommendedName>
</protein>
<evidence type="ECO:0008006" key="4">
    <source>
        <dbReference type="Google" id="ProtNLM"/>
    </source>
</evidence>
<sequence length="155" mass="17048">MAFVFFWLIIFSFTFGTRRNHLNTGCDVAMIGVDSTANSHQSTSPASAMVARKTSNLKAVGSSPTSGAITFTNVSDSSFPFLFFNSSRECCKSFFNLLCMVHFVIPACPPASYLEGDTPADPDPDPPLLRLLALPRSPDTLNDEVFFFRGLFLRM</sequence>
<feature type="signal peptide" evidence="1">
    <location>
        <begin position="1"/>
        <end position="16"/>
    </location>
</feature>
<feature type="chain" id="PRO_5042994781" description="Secreted protein" evidence="1">
    <location>
        <begin position="17"/>
        <end position="155"/>
    </location>
</feature>
<reference evidence="2" key="1">
    <citation type="journal article" date="2023" name="Mol. Phylogenet. Evol.">
        <title>Genome-scale phylogeny and comparative genomics of the fungal order Sordariales.</title>
        <authorList>
            <person name="Hensen N."/>
            <person name="Bonometti L."/>
            <person name="Westerberg I."/>
            <person name="Brannstrom I.O."/>
            <person name="Guillou S."/>
            <person name="Cros-Aarteil S."/>
            <person name="Calhoun S."/>
            <person name="Haridas S."/>
            <person name="Kuo A."/>
            <person name="Mondo S."/>
            <person name="Pangilinan J."/>
            <person name="Riley R."/>
            <person name="LaButti K."/>
            <person name="Andreopoulos B."/>
            <person name="Lipzen A."/>
            <person name="Chen C."/>
            <person name="Yan M."/>
            <person name="Daum C."/>
            <person name="Ng V."/>
            <person name="Clum A."/>
            <person name="Steindorff A."/>
            <person name="Ohm R.A."/>
            <person name="Martin F."/>
            <person name="Silar P."/>
            <person name="Natvig D.O."/>
            <person name="Lalanne C."/>
            <person name="Gautier V."/>
            <person name="Ament-Velasquez S.L."/>
            <person name="Kruys A."/>
            <person name="Hutchinson M.I."/>
            <person name="Powell A.J."/>
            <person name="Barry K."/>
            <person name="Miller A.N."/>
            <person name="Grigoriev I.V."/>
            <person name="Debuchy R."/>
            <person name="Gladieux P."/>
            <person name="Hiltunen Thoren M."/>
            <person name="Johannesson H."/>
        </authorList>
    </citation>
    <scope>NUCLEOTIDE SEQUENCE</scope>
    <source>
        <strain evidence="2">CBS 315.58</strain>
    </source>
</reference>
<keyword evidence="1" id="KW-0732">Signal</keyword>
<name>A0AAN6XPV0_9PEZI</name>
<organism evidence="2 3">
    <name type="scientific">Triangularia verruculosa</name>
    <dbReference type="NCBI Taxonomy" id="2587418"/>
    <lineage>
        <taxon>Eukaryota</taxon>
        <taxon>Fungi</taxon>
        <taxon>Dikarya</taxon>
        <taxon>Ascomycota</taxon>
        <taxon>Pezizomycotina</taxon>
        <taxon>Sordariomycetes</taxon>
        <taxon>Sordariomycetidae</taxon>
        <taxon>Sordariales</taxon>
        <taxon>Podosporaceae</taxon>
        <taxon>Triangularia</taxon>
    </lineage>
</organism>
<comment type="caution">
    <text evidence="2">The sequence shown here is derived from an EMBL/GenBank/DDBJ whole genome shotgun (WGS) entry which is preliminary data.</text>
</comment>
<evidence type="ECO:0000313" key="2">
    <source>
        <dbReference type="EMBL" id="KAK4204634.1"/>
    </source>
</evidence>
<evidence type="ECO:0000256" key="1">
    <source>
        <dbReference type="SAM" id="SignalP"/>
    </source>
</evidence>
<gene>
    <name evidence="2" type="ORF">QBC40DRAFT_91894</name>
</gene>
<accession>A0AAN6XPV0</accession>
<dbReference type="AlphaFoldDB" id="A0AAN6XPV0"/>
<dbReference type="EMBL" id="MU863881">
    <property type="protein sequence ID" value="KAK4204634.1"/>
    <property type="molecule type" value="Genomic_DNA"/>
</dbReference>
<dbReference type="Proteomes" id="UP001303160">
    <property type="component" value="Unassembled WGS sequence"/>
</dbReference>
<evidence type="ECO:0000313" key="3">
    <source>
        <dbReference type="Proteomes" id="UP001303160"/>
    </source>
</evidence>
<keyword evidence="3" id="KW-1185">Reference proteome</keyword>
<reference evidence="2" key="2">
    <citation type="submission" date="2023-05" db="EMBL/GenBank/DDBJ databases">
        <authorList>
            <consortium name="Lawrence Berkeley National Laboratory"/>
            <person name="Steindorff A."/>
            <person name="Hensen N."/>
            <person name="Bonometti L."/>
            <person name="Westerberg I."/>
            <person name="Brannstrom I.O."/>
            <person name="Guillou S."/>
            <person name="Cros-Aarteil S."/>
            <person name="Calhoun S."/>
            <person name="Haridas S."/>
            <person name="Kuo A."/>
            <person name="Mondo S."/>
            <person name="Pangilinan J."/>
            <person name="Riley R."/>
            <person name="Labutti K."/>
            <person name="Andreopoulos B."/>
            <person name="Lipzen A."/>
            <person name="Chen C."/>
            <person name="Yanf M."/>
            <person name="Daum C."/>
            <person name="Ng V."/>
            <person name="Clum A."/>
            <person name="Ohm R."/>
            <person name="Martin F."/>
            <person name="Silar P."/>
            <person name="Natvig D."/>
            <person name="Lalanne C."/>
            <person name="Gautier V."/>
            <person name="Ament-Velasquez S.L."/>
            <person name="Kruys A."/>
            <person name="Hutchinson M.I."/>
            <person name="Powell A.J."/>
            <person name="Barry K."/>
            <person name="Miller A.N."/>
            <person name="Grigoriev I.V."/>
            <person name="Debuchy R."/>
            <person name="Gladieux P."/>
            <person name="Thoren M.H."/>
            <person name="Johannesson H."/>
        </authorList>
    </citation>
    <scope>NUCLEOTIDE SEQUENCE</scope>
    <source>
        <strain evidence="2">CBS 315.58</strain>
    </source>
</reference>
<proteinExistence type="predicted"/>